<reference evidence="1 2" key="1">
    <citation type="submission" date="2016-02" db="EMBL/GenBank/DDBJ databases">
        <title>Genome sequence of Clostridium tepidiprofundi DSM 19306.</title>
        <authorList>
            <person name="Poehlein A."/>
            <person name="Daniel R."/>
        </authorList>
    </citation>
    <scope>NUCLEOTIDE SEQUENCE [LARGE SCALE GENOMIC DNA]</scope>
    <source>
        <strain evidence="1 2">DSM 19306</strain>
    </source>
</reference>
<evidence type="ECO:0000313" key="1">
    <source>
        <dbReference type="EMBL" id="KYH31141.1"/>
    </source>
</evidence>
<protein>
    <submittedName>
        <fullName evidence="1">Uncharacterized protein</fullName>
    </submittedName>
</protein>
<evidence type="ECO:0000313" key="2">
    <source>
        <dbReference type="Proteomes" id="UP000075531"/>
    </source>
</evidence>
<organism evidence="1 2">
    <name type="scientific">Clostridium tepidiprofundi DSM 19306</name>
    <dbReference type="NCBI Taxonomy" id="1121338"/>
    <lineage>
        <taxon>Bacteria</taxon>
        <taxon>Bacillati</taxon>
        <taxon>Bacillota</taxon>
        <taxon>Clostridia</taxon>
        <taxon>Eubacteriales</taxon>
        <taxon>Clostridiaceae</taxon>
        <taxon>Clostridium</taxon>
    </lineage>
</organism>
<sequence>MCSTVQKRIFVNFRRKIIIIKYKESRKYILKYKKLILDKLKRGWQLPFSFKKGMNL</sequence>
<proteinExistence type="predicted"/>
<comment type="caution">
    <text evidence="1">The sequence shown here is derived from an EMBL/GenBank/DDBJ whole genome shotgun (WGS) entry which is preliminary data.</text>
</comment>
<accession>A0A151AU66</accession>
<dbReference type="PATRIC" id="fig|1121338.3.peg.2503"/>
<dbReference type="EMBL" id="LTBA01000050">
    <property type="protein sequence ID" value="KYH31141.1"/>
    <property type="molecule type" value="Genomic_DNA"/>
</dbReference>
<dbReference type="STRING" id="1121338.CLTEP_24200"/>
<dbReference type="Proteomes" id="UP000075531">
    <property type="component" value="Unassembled WGS sequence"/>
</dbReference>
<name>A0A151AU66_9CLOT</name>
<keyword evidence="2" id="KW-1185">Reference proteome</keyword>
<gene>
    <name evidence="1" type="ORF">CLTEP_24200</name>
</gene>
<dbReference type="AlphaFoldDB" id="A0A151AU66"/>